<organism evidence="1 2">
    <name type="scientific">Xanthomonas campestris pv. phaseoli</name>
    <dbReference type="NCBI Taxonomy" id="317013"/>
    <lineage>
        <taxon>Bacteria</taxon>
        <taxon>Pseudomonadati</taxon>
        <taxon>Pseudomonadota</taxon>
        <taxon>Gammaproteobacteria</taxon>
        <taxon>Lysobacterales</taxon>
        <taxon>Lysobacteraceae</taxon>
        <taxon>Xanthomonas</taxon>
    </lineage>
</organism>
<gene>
    <name evidence="1" type="ORF">XFF6991_310153</name>
</gene>
<sequence length="696" mass="71792">MAKKWVEVASSDAYQALAPEQQEAARSQYWNEVIAPQVPEQERETVRQQFDADTSPTVNWPGGASMEIAITGGQLEPEKAPHPTDGMSALQKMAAGAGKSVVDTYRGAKQFATQGLLGQAAAGSTLAHKAGLNQLADLVDTGAGRNLLASLTGQQAAIDESKRLDAPLMDTKAGIAGNALGYLGQLAAGGIALRGTSLASAALPRTVAGNALQGASLGALQPVATGENRLANIAVGTAGGAGGALAGKAIGSGVNALARLLRPATLNGADRAAGKIIQREAARPADLATPQPSAVPGVRRTLAEETLDPGLAGLERNARRGGARALFDDVDRQNNAARARAVRQFAGDDAAMQAAQASRDSLTSSMRNAAMQSGPVDSAPALMAIDDLIAQQQGRPAVQAGLQQVRYLLEREAAPGAFVPEDRIAVLDNARKTIGDMLDGKYGGDNAAALAGSRELIQARQALDAVMGPEYNAYLGSYRAMSAPINRMELGQSLLESRTGSAILDPVTGEQVFTPAAFSRAARDLDTVAQRATGFNKARAADILEPEDLQTIANIQRDLERRAFTATAGSPGGSQTAEAGMLEGRLQSGLSSYAARLPWVGGFVERAQELGAQRVQDRLGYLLANPEEARRVLASLSPAQRTAVQQALADMARFFPGSAAGAGGGGTAPNAGAPPQIAPRAGQLSAAGALQLYDAQ</sequence>
<comment type="caution">
    <text evidence="1">The sequence shown here is derived from an EMBL/GenBank/DDBJ whole genome shotgun (WGS) entry which is preliminary data.</text>
</comment>
<evidence type="ECO:0000313" key="2">
    <source>
        <dbReference type="Proteomes" id="UP000234345"/>
    </source>
</evidence>
<evidence type="ECO:0000313" key="1">
    <source>
        <dbReference type="EMBL" id="SOO23983.1"/>
    </source>
</evidence>
<reference evidence="1 2" key="1">
    <citation type="submission" date="2017-10" db="EMBL/GenBank/DDBJ databases">
        <authorList>
            <person name="Regsiter A."/>
            <person name="William W."/>
        </authorList>
    </citation>
    <scope>NUCLEOTIDE SEQUENCE [LARGE SCALE GENOMIC DNA]</scope>
    <source>
        <strain evidence="1 2">CFBP6991</strain>
    </source>
</reference>
<dbReference type="RefSeq" id="WP_099801835.1">
    <property type="nucleotide sequence ID" value="NZ_OCZC01000058.1"/>
</dbReference>
<proteinExistence type="predicted"/>
<protein>
    <submittedName>
        <fullName evidence="1">Uncharacterized protein</fullName>
    </submittedName>
</protein>
<dbReference type="Proteomes" id="UP000234345">
    <property type="component" value="Unassembled WGS sequence"/>
</dbReference>
<dbReference type="EMBL" id="OCZC01000058">
    <property type="protein sequence ID" value="SOO23983.1"/>
    <property type="molecule type" value="Genomic_DNA"/>
</dbReference>
<accession>A0A7Z7NGQ3</accession>
<dbReference type="AlphaFoldDB" id="A0A7Z7NGQ3"/>
<name>A0A7Z7NGQ3_XANCH</name>